<evidence type="ECO:0000256" key="10">
    <source>
        <dbReference type="ARBA" id="ARBA00023136"/>
    </source>
</evidence>
<evidence type="ECO:0000256" key="12">
    <source>
        <dbReference type="ARBA" id="ARBA00038168"/>
    </source>
</evidence>
<dbReference type="VEuPathDB" id="FungiDB:SJAG_03929"/>
<dbReference type="OMA" id="ICQETET"/>
<organism evidence="16 18">
    <name type="scientific">Schizosaccharomyces japonicus (strain yFS275 / FY16936)</name>
    <name type="common">Fission yeast</name>
    <dbReference type="NCBI Taxonomy" id="402676"/>
    <lineage>
        <taxon>Eukaryota</taxon>
        <taxon>Fungi</taxon>
        <taxon>Dikarya</taxon>
        <taxon>Ascomycota</taxon>
        <taxon>Taphrinomycotina</taxon>
        <taxon>Schizosaccharomycetes</taxon>
        <taxon>Schizosaccharomycetales</taxon>
        <taxon>Schizosaccharomycetaceae</taxon>
        <taxon>Schizosaccharomyces</taxon>
    </lineage>
</organism>
<dbReference type="GO" id="GO:0005789">
    <property type="term" value="C:endoplasmic reticulum membrane"/>
    <property type="evidence" value="ECO:0000318"/>
    <property type="project" value="GO_Central"/>
</dbReference>
<evidence type="ECO:0000256" key="11">
    <source>
        <dbReference type="ARBA" id="ARBA00037877"/>
    </source>
</evidence>
<evidence type="ECO:0000256" key="1">
    <source>
        <dbReference type="ARBA" id="ARBA00004131"/>
    </source>
</evidence>
<evidence type="ECO:0000313" key="17">
    <source>
        <dbReference type="JaponicusDB" id="SJAG_03929"/>
    </source>
</evidence>
<proteinExistence type="inferred from homology"/>
<keyword evidence="6" id="KW-0256">Endoplasmic reticulum</keyword>
<dbReference type="Pfam" id="PF00173">
    <property type="entry name" value="Cyt-b5"/>
    <property type="match status" value="1"/>
</dbReference>
<evidence type="ECO:0000256" key="9">
    <source>
        <dbReference type="ARBA" id="ARBA00023004"/>
    </source>
</evidence>
<dbReference type="PANTHER" id="PTHR19359">
    <property type="entry name" value="CYTOCHROME B5"/>
    <property type="match status" value="1"/>
</dbReference>
<evidence type="ECO:0000313" key="16">
    <source>
        <dbReference type="EMBL" id="EEB08758.2"/>
    </source>
</evidence>
<keyword evidence="5" id="KW-0479">Metal-binding</keyword>
<feature type="domain" description="Cytochrome b5 heme-binding" evidence="15">
    <location>
        <begin position="2"/>
        <end position="78"/>
    </location>
</feature>
<dbReference type="Gene3D" id="3.10.120.10">
    <property type="entry name" value="Cytochrome b5-like heme/steroid binding domain"/>
    <property type="match status" value="1"/>
</dbReference>
<dbReference type="SUPFAM" id="SSF55856">
    <property type="entry name" value="Cytochrome b5-like heme/steroid binding domain"/>
    <property type="match status" value="1"/>
</dbReference>
<keyword evidence="4 14" id="KW-0812">Transmembrane</keyword>
<dbReference type="STRING" id="402676.B6K5F4"/>
<evidence type="ECO:0000256" key="7">
    <source>
        <dbReference type="ARBA" id="ARBA00022848"/>
    </source>
</evidence>
<keyword evidence="14" id="KW-1133">Transmembrane helix</keyword>
<dbReference type="InterPro" id="IPR036400">
    <property type="entry name" value="Cyt_B5-like_heme/steroid_sf"/>
</dbReference>
<dbReference type="InterPro" id="IPR001199">
    <property type="entry name" value="Cyt_B5-like_heme/steroid-bd"/>
</dbReference>
<evidence type="ECO:0000313" key="18">
    <source>
        <dbReference type="Proteomes" id="UP000001744"/>
    </source>
</evidence>
<keyword evidence="8" id="KW-0249">Electron transport</keyword>
<protein>
    <submittedName>
        <fullName evidence="16">Cytochrome b5</fullName>
    </submittedName>
</protein>
<dbReference type="PANTHER" id="PTHR19359:SF150">
    <property type="entry name" value="CYTOCHROME B5"/>
    <property type="match status" value="1"/>
</dbReference>
<dbReference type="AlphaFoldDB" id="B6K5F4"/>
<dbReference type="InterPro" id="IPR050668">
    <property type="entry name" value="Cytochrome_b5"/>
</dbReference>
<keyword evidence="18" id="KW-1185">Reference proteome</keyword>
<sequence>MVKYITPEEIAAHNSEKDLWMVINGKVYDISTFGDEHPGGVEILLDYAGQDGTKAYKDVGHSTAADELLEELYVGDLKPGTELELASLKKDRAVKNSPPPIGLIVAIVLVPMVALFVYKNFISKKTSTSFDEV</sequence>
<dbReference type="PRINTS" id="PR00363">
    <property type="entry name" value="CYTOCHROMEB5"/>
</dbReference>
<dbReference type="SMART" id="SM01117">
    <property type="entry name" value="Cyt-b5"/>
    <property type="match status" value="1"/>
</dbReference>
<evidence type="ECO:0000259" key="15">
    <source>
        <dbReference type="PROSITE" id="PS50255"/>
    </source>
</evidence>
<keyword evidence="10 14" id="KW-0472">Membrane</keyword>
<feature type="transmembrane region" description="Helical" evidence="14">
    <location>
        <begin position="100"/>
        <end position="118"/>
    </location>
</feature>
<keyword evidence="9" id="KW-0408">Iron</keyword>
<evidence type="ECO:0000256" key="4">
    <source>
        <dbReference type="ARBA" id="ARBA00022692"/>
    </source>
</evidence>
<gene>
    <name evidence="17" type="primary">cyb502</name>
    <name evidence="16" type="ORF">SJAG_03929</name>
</gene>
<evidence type="ECO:0000256" key="13">
    <source>
        <dbReference type="ARBA" id="ARBA00043840"/>
    </source>
</evidence>
<accession>B6K5F4</accession>
<evidence type="ECO:0000256" key="5">
    <source>
        <dbReference type="ARBA" id="ARBA00022723"/>
    </source>
</evidence>
<dbReference type="RefSeq" id="XP_002175051.2">
    <property type="nucleotide sequence ID" value="XM_002175015.2"/>
</dbReference>
<reference evidence="16 18" key="1">
    <citation type="journal article" date="2011" name="Science">
        <title>Comparative functional genomics of the fission yeasts.</title>
        <authorList>
            <person name="Rhind N."/>
            <person name="Chen Z."/>
            <person name="Yassour M."/>
            <person name="Thompson D.A."/>
            <person name="Haas B.J."/>
            <person name="Habib N."/>
            <person name="Wapinski I."/>
            <person name="Roy S."/>
            <person name="Lin M.F."/>
            <person name="Heiman D.I."/>
            <person name="Young S.K."/>
            <person name="Furuya K."/>
            <person name="Guo Y."/>
            <person name="Pidoux A."/>
            <person name="Chen H.M."/>
            <person name="Robbertse B."/>
            <person name="Goldberg J.M."/>
            <person name="Aoki K."/>
            <person name="Bayne E.H."/>
            <person name="Berlin A.M."/>
            <person name="Desjardins C.A."/>
            <person name="Dobbs E."/>
            <person name="Dukaj L."/>
            <person name="Fan L."/>
            <person name="FitzGerald M.G."/>
            <person name="French C."/>
            <person name="Gujja S."/>
            <person name="Hansen K."/>
            <person name="Keifenheim D."/>
            <person name="Levin J.Z."/>
            <person name="Mosher R.A."/>
            <person name="Mueller C.A."/>
            <person name="Pfiffner J."/>
            <person name="Priest M."/>
            <person name="Russ C."/>
            <person name="Smialowska A."/>
            <person name="Swoboda P."/>
            <person name="Sykes S.M."/>
            <person name="Vaughn M."/>
            <person name="Vengrova S."/>
            <person name="Yoder R."/>
            <person name="Zeng Q."/>
            <person name="Allshire R."/>
            <person name="Baulcombe D."/>
            <person name="Birren B.W."/>
            <person name="Brown W."/>
            <person name="Ekwall K."/>
            <person name="Kellis M."/>
            <person name="Leatherwood J."/>
            <person name="Levin H."/>
            <person name="Margalit H."/>
            <person name="Martienssen R."/>
            <person name="Nieduszynski C.A."/>
            <person name="Spatafora J.W."/>
            <person name="Friedman N."/>
            <person name="Dalgaard J.Z."/>
            <person name="Baumann P."/>
            <person name="Niki H."/>
            <person name="Regev A."/>
            <person name="Nusbaum C."/>
        </authorList>
    </citation>
    <scope>NUCLEOTIDE SEQUENCE [LARGE SCALE GENOMIC DNA]</scope>
    <source>
        <strain evidence="18">yFS275 / FY16936</strain>
    </source>
</reference>
<evidence type="ECO:0000256" key="2">
    <source>
        <dbReference type="ARBA" id="ARBA00022448"/>
    </source>
</evidence>
<dbReference type="FunFam" id="3.10.120.10:FF:000002">
    <property type="entry name" value="Cytochrome b5 type B"/>
    <property type="match status" value="1"/>
</dbReference>
<evidence type="ECO:0000256" key="3">
    <source>
        <dbReference type="ARBA" id="ARBA00022617"/>
    </source>
</evidence>
<evidence type="ECO:0000256" key="6">
    <source>
        <dbReference type="ARBA" id="ARBA00022824"/>
    </source>
</evidence>
<dbReference type="EMBL" id="KE651167">
    <property type="protein sequence ID" value="EEB08758.2"/>
    <property type="molecule type" value="Genomic_DNA"/>
</dbReference>
<keyword evidence="7" id="KW-0492">Microsome</keyword>
<dbReference type="Proteomes" id="UP000001744">
    <property type="component" value="Unassembled WGS sequence"/>
</dbReference>
<comment type="subcellular location">
    <subcellularLocation>
        <location evidence="1">Endoplasmic reticulum membrane</location>
        <topology evidence="1">Single-pass membrane protein</topology>
        <orientation evidence="1">Cytoplasmic side</orientation>
    </subcellularLocation>
    <subcellularLocation>
        <location evidence="11">Microsome membrane</location>
        <topology evidence="11">Single-pass membrane protein</topology>
        <orientation evidence="11">Cytoplasmic side</orientation>
    </subcellularLocation>
</comment>
<comment type="similarity">
    <text evidence="12">Belongs to the cytochrome b5 family.</text>
</comment>
<dbReference type="PROSITE" id="PS50255">
    <property type="entry name" value="CYTOCHROME_B5_2"/>
    <property type="match status" value="1"/>
</dbReference>
<evidence type="ECO:0000256" key="14">
    <source>
        <dbReference type="SAM" id="Phobius"/>
    </source>
</evidence>
<dbReference type="HOGENOM" id="CLU_102602_3_2_1"/>
<keyword evidence="3" id="KW-0349">Heme</keyword>
<comment type="function">
    <text evidence="13">Membrane bound hemoprotein which function as an electron carrier for several membrane bound oxygenases.</text>
</comment>
<keyword evidence="2" id="KW-0813">Transport</keyword>
<evidence type="ECO:0000256" key="8">
    <source>
        <dbReference type="ARBA" id="ARBA00022982"/>
    </source>
</evidence>
<dbReference type="eggNOG" id="KOG0537">
    <property type="taxonomic scope" value="Eukaryota"/>
</dbReference>
<dbReference type="GO" id="GO:0020037">
    <property type="term" value="F:heme binding"/>
    <property type="evidence" value="ECO:0000318"/>
    <property type="project" value="GO_Central"/>
</dbReference>
<dbReference type="JaponicusDB" id="SJAG_03929">
    <property type="gene designation" value="cyb502"/>
</dbReference>
<dbReference type="GeneID" id="7051539"/>
<name>B6K5F4_SCHJY</name>
<dbReference type="GO" id="GO:0046872">
    <property type="term" value="F:metal ion binding"/>
    <property type="evidence" value="ECO:0007669"/>
    <property type="project" value="UniProtKB-KW"/>
</dbReference>